<name>A0A1H9XAJ6_BUTFI</name>
<dbReference type="EMBL" id="FOGJ01000052">
    <property type="protein sequence ID" value="SES43134.1"/>
    <property type="molecule type" value="Genomic_DNA"/>
</dbReference>
<organism evidence="1 2">
    <name type="scientific">Butyrivibrio fibrisolvens</name>
    <dbReference type="NCBI Taxonomy" id="831"/>
    <lineage>
        <taxon>Bacteria</taxon>
        <taxon>Bacillati</taxon>
        <taxon>Bacillota</taxon>
        <taxon>Clostridia</taxon>
        <taxon>Lachnospirales</taxon>
        <taxon>Lachnospiraceae</taxon>
        <taxon>Butyrivibrio</taxon>
    </lineage>
</organism>
<sequence>MKRGAIIQYYVEGEDEKKLVEVLKTNGLILPGKVQVFNPVCERVSKARLITLKQGTNIVLIFDTDVDQEEILKENIKLFKACSSISSVYTIPQNRNLEDELVRACSIKDAREIFGSKSISDFKTSFIREKNLLKKLTDKQFDFNKFWVMKTTGKFRGISNDSGEIKI</sequence>
<evidence type="ECO:0000313" key="2">
    <source>
        <dbReference type="Proteomes" id="UP000182584"/>
    </source>
</evidence>
<dbReference type="Proteomes" id="UP000182584">
    <property type="component" value="Unassembled WGS sequence"/>
</dbReference>
<dbReference type="RefSeq" id="WP_074759128.1">
    <property type="nucleotide sequence ID" value="NZ_FOGJ01000052.1"/>
</dbReference>
<gene>
    <name evidence="1" type="ORF">SAMN04487884_1521</name>
</gene>
<dbReference type="AlphaFoldDB" id="A0A1H9XAJ6"/>
<reference evidence="1 2" key="1">
    <citation type="submission" date="2016-10" db="EMBL/GenBank/DDBJ databases">
        <authorList>
            <person name="de Groot N.N."/>
        </authorList>
    </citation>
    <scope>NUCLEOTIDE SEQUENCE [LARGE SCALE GENOMIC DNA]</scope>
    <source>
        <strain evidence="1 2">AR40</strain>
    </source>
</reference>
<dbReference type="OrthoDB" id="2066770at2"/>
<protein>
    <submittedName>
        <fullName evidence="1">Uncharacterized protein</fullName>
    </submittedName>
</protein>
<accession>A0A1H9XAJ6</accession>
<evidence type="ECO:0000313" key="1">
    <source>
        <dbReference type="EMBL" id="SES43134.1"/>
    </source>
</evidence>
<proteinExistence type="predicted"/>